<comment type="caution">
    <text evidence="8">The sequence shown here is derived from an EMBL/GenBank/DDBJ whole genome shotgun (WGS) entry which is preliminary data.</text>
</comment>
<feature type="compositionally biased region" description="Polar residues" evidence="7">
    <location>
        <begin position="456"/>
        <end position="470"/>
    </location>
</feature>
<evidence type="ECO:0000256" key="7">
    <source>
        <dbReference type="SAM" id="MobiDB-lite"/>
    </source>
</evidence>
<reference evidence="8" key="1">
    <citation type="submission" date="2021-01" db="EMBL/GenBank/DDBJ databases">
        <authorList>
            <consortium name="Genoscope - CEA"/>
            <person name="William W."/>
        </authorList>
    </citation>
    <scope>NUCLEOTIDE SEQUENCE</scope>
</reference>
<evidence type="ECO:0000256" key="6">
    <source>
        <dbReference type="SAM" id="Coils"/>
    </source>
</evidence>
<dbReference type="GO" id="GO:0000226">
    <property type="term" value="P:microtubule cytoskeleton organization"/>
    <property type="evidence" value="ECO:0007669"/>
    <property type="project" value="TreeGrafter"/>
</dbReference>
<keyword evidence="3" id="KW-0547">Nucleotide-binding</keyword>
<name>A0A8S1JN51_PARPR</name>
<keyword evidence="4" id="KW-0067">ATP-binding</keyword>
<comment type="similarity">
    <text evidence="1">Belongs to the tubulin--tyrosine ligase family.</text>
</comment>
<evidence type="ECO:0000256" key="1">
    <source>
        <dbReference type="ARBA" id="ARBA00006820"/>
    </source>
</evidence>
<dbReference type="Pfam" id="PF03133">
    <property type="entry name" value="TTL"/>
    <property type="match status" value="1"/>
</dbReference>
<dbReference type="EMBL" id="CAJJDM010000001">
    <property type="protein sequence ID" value="CAD8042997.1"/>
    <property type="molecule type" value="Genomic_DNA"/>
</dbReference>
<evidence type="ECO:0000256" key="3">
    <source>
        <dbReference type="ARBA" id="ARBA00022741"/>
    </source>
</evidence>
<sequence length="578" mass="67888">MSEYFRKYIKKEHYPNHQQLQRYMLLVLIQNLRLHLETAFQSKALKRRQWKEVEGDDWDIMWAEKEWIHEVMDHTHLQPNQKINHFRNHYELTRKDLMIKNLKRYKKNLEREGKNEEANNYNFFPQTFHLPSEYPIFCEEFKRQSQNGESKTPWIMKPIGKSQGKGIFIFNKLQSISQWKNTLRFNQEAQQAEAYIVQKYIADPLLIGGKKFDMRIYLLCTSYQPLTLYLYRTGFARFTHHRYDNEDISNTYVHLTNVAIQKTSDNYDEKLGGKWNIQTLKLFLMTKFGQEKVAETFYNIQMLMIRSLQAVQKIIINDKHCFELYGFDILLDATLKPWLLEVNASPSMTSNTPIDFELKCGLLDDVFTIIDLEKVLTGNEEQIGGFDLVCRGTPIKLPINSTFTTYLGSFNNRQQQLKKIAKSTAIRLAQIYQETQTKPIDNGSKNQKDEKEKQQRSTSKGPQTIQNGINNKLGMQPKQNSMIKRNGTNLPALGTIQNKNTVKRQPLQNAVQLQPPQIQSLNSNKKINPSEEQILTVNQKLQQLTQDNKLSTFQPYKQQSQYNDVMGMSNRNIQRDEE</sequence>
<dbReference type="AlphaFoldDB" id="A0A8S1JN51"/>
<dbReference type="GO" id="GO:0015631">
    <property type="term" value="F:tubulin binding"/>
    <property type="evidence" value="ECO:0007669"/>
    <property type="project" value="TreeGrafter"/>
</dbReference>
<keyword evidence="9" id="KW-1185">Reference proteome</keyword>
<dbReference type="Proteomes" id="UP000688137">
    <property type="component" value="Unassembled WGS sequence"/>
</dbReference>
<keyword evidence="6" id="KW-0175">Coiled coil</keyword>
<feature type="region of interest" description="Disordered" evidence="7">
    <location>
        <begin position="437"/>
        <end position="476"/>
    </location>
</feature>
<gene>
    <name evidence="8" type="ORF">PPRIM_AZ9-3.1.T0040216</name>
</gene>
<evidence type="ECO:0000256" key="5">
    <source>
        <dbReference type="ARBA" id="ARBA00030445"/>
    </source>
</evidence>
<dbReference type="GO" id="GO:0070740">
    <property type="term" value="F:tubulin-glutamic acid ligase activity"/>
    <property type="evidence" value="ECO:0007669"/>
    <property type="project" value="TreeGrafter"/>
</dbReference>
<dbReference type="InterPro" id="IPR004344">
    <property type="entry name" value="TTL/TTLL_fam"/>
</dbReference>
<feature type="coiled-coil region" evidence="6">
    <location>
        <begin position="92"/>
        <end position="119"/>
    </location>
</feature>
<organism evidence="8 9">
    <name type="scientific">Paramecium primaurelia</name>
    <dbReference type="NCBI Taxonomy" id="5886"/>
    <lineage>
        <taxon>Eukaryota</taxon>
        <taxon>Sar</taxon>
        <taxon>Alveolata</taxon>
        <taxon>Ciliophora</taxon>
        <taxon>Intramacronucleata</taxon>
        <taxon>Oligohymenophorea</taxon>
        <taxon>Peniculida</taxon>
        <taxon>Parameciidae</taxon>
        <taxon>Paramecium</taxon>
    </lineage>
</organism>
<dbReference type="PANTHER" id="PTHR12241:SF39">
    <property type="entry name" value="TUBULIN POLYGLUTAMYLASE TTLL9-RELATED"/>
    <property type="match status" value="1"/>
</dbReference>
<dbReference type="GO" id="GO:0005524">
    <property type="term" value="F:ATP binding"/>
    <property type="evidence" value="ECO:0007669"/>
    <property type="project" value="UniProtKB-KW"/>
</dbReference>
<keyword evidence="2" id="KW-0436">Ligase</keyword>
<evidence type="ECO:0000256" key="2">
    <source>
        <dbReference type="ARBA" id="ARBA00022598"/>
    </source>
</evidence>
<protein>
    <recommendedName>
        <fullName evidence="5">Tubulin--tyrosine ligase-like protein 9</fullName>
    </recommendedName>
</protein>
<evidence type="ECO:0000256" key="4">
    <source>
        <dbReference type="ARBA" id="ARBA00022840"/>
    </source>
</evidence>
<evidence type="ECO:0000313" key="9">
    <source>
        <dbReference type="Proteomes" id="UP000688137"/>
    </source>
</evidence>
<feature type="compositionally biased region" description="Basic and acidic residues" evidence="7">
    <location>
        <begin position="446"/>
        <end position="455"/>
    </location>
</feature>
<dbReference type="GO" id="GO:0036064">
    <property type="term" value="C:ciliary basal body"/>
    <property type="evidence" value="ECO:0007669"/>
    <property type="project" value="TreeGrafter"/>
</dbReference>
<accession>A0A8S1JN51</accession>
<proteinExistence type="inferred from homology"/>
<dbReference type="PANTHER" id="PTHR12241">
    <property type="entry name" value="TUBULIN POLYGLUTAMYLASE"/>
    <property type="match status" value="1"/>
</dbReference>
<dbReference type="PROSITE" id="PS51221">
    <property type="entry name" value="TTL"/>
    <property type="match status" value="1"/>
</dbReference>
<evidence type="ECO:0000313" key="8">
    <source>
        <dbReference type="EMBL" id="CAD8042997.1"/>
    </source>
</evidence>